<dbReference type="RefSeq" id="WP_205185652.1">
    <property type="nucleotide sequence ID" value="NZ_JAFBFC010000002.1"/>
</dbReference>
<reference evidence="2 3" key="1">
    <citation type="submission" date="2021-01" db="EMBL/GenBank/DDBJ databases">
        <title>Genomic Encyclopedia of Type Strains, Phase IV (KMG-IV): sequencing the most valuable type-strain genomes for metagenomic binning, comparative biology and taxonomic classification.</title>
        <authorList>
            <person name="Goeker M."/>
        </authorList>
    </citation>
    <scope>NUCLEOTIDE SEQUENCE [LARGE SCALE GENOMIC DNA]</scope>
    <source>
        <strain evidence="2 3">DSM 104297</strain>
    </source>
</reference>
<name>A0ABS2QSU6_9BACI</name>
<evidence type="ECO:0000256" key="1">
    <source>
        <dbReference type="SAM" id="MobiDB-lite"/>
    </source>
</evidence>
<proteinExistence type="predicted"/>
<keyword evidence="2" id="KW-0808">Transferase</keyword>
<keyword evidence="2" id="KW-0548">Nucleotidyltransferase</keyword>
<dbReference type="Proteomes" id="UP000809829">
    <property type="component" value="Unassembled WGS sequence"/>
</dbReference>
<feature type="region of interest" description="Disordered" evidence="1">
    <location>
        <begin position="35"/>
        <end position="56"/>
    </location>
</feature>
<sequence>MADLFDELEKFMERHIIGPHEERFKRVEKIMEEKNRELSRQGEELEKMDIHDPFGQ</sequence>
<comment type="caution">
    <text evidence="2">The sequence shown here is derived from an EMBL/GenBank/DDBJ whole genome shotgun (WGS) entry which is preliminary data.</text>
</comment>
<accession>A0ABS2QSU6</accession>
<evidence type="ECO:0000313" key="3">
    <source>
        <dbReference type="Proteomes" id="UP000809829"/>
    </source>
</evidence>
<organism evidence="2 3">
    <name type="scientific">Priestia iocasae</name>
    <dbReference type="NCBI Taxonomy" id="2291674"/>
    <lineage>
        <taxon>Bacteria</taxon>
        <taxon>Bacillati</taxon>
        <taxon>Bacillota</taxon>
        <taxon>Bacilli</taxon>
        <taxon>Bacillales</taxon>
        <taxon>Bacillaceae</taxon>
        <taxon>Priestia</taxon>
    </lineage>
</organism>
<keyword evidence="3" id="KW-1185">Reference proteome</keyword>
<dbReference type="EMBL" id="JAFBFC010000002">
    <property type="protein sequence ID" value="MBM7702531.1"/>
    <property type="molecule type" value="Genomic_DNA"/>
</dbReference>
<protein>
    <submittedName>
        <fullName evidence="2">Phosphopantetheine adenylyltransferase</fullName>
    </submittedName>
</protein>
<evidence type="ECO:0000313" key="2">
    <source>
        <dbReference type="EMBL" id="MBM7702531.1"/>
    </source>
</evidence>
<gene>
    <name evidence="2" type="ORF">JOC83_001365</name>
</gene>
<dbReference type="GO" id="GO:0016779">
    <property type="term" value="F:nucleotidyltransferase activity"/>
    <property type="evidence" value="ECO:0007669"/>
    <property type="project" value="UniProtKB-KW"/>
</dbReference>